<keyword evidence="5" id="KW-0472">Membrane</keyword>
<dbReference type="GO" id="GO:0005730">
    <property type="term" value="C:nucleolus"/>
    <property type="evidence" value="ECO:0007669"/>
    <property type="project" value="TreeGrafter"/>
</dbReference>
<dbReference type="Proteomes" id="UP000799444">
    <property type="component" value="Unassembled WGS sequence"/>
</dbReference>
<proteinExistence type="predicted"/>
<evidence type="ECO:0000256" key="3">
    <source>
        <dbReference type="ARBA" id="ARBA00022691"/>
    </source>
</evidence>
<evidence type="ECO:0000256" key="2">
    <source>
        <dbReference type="ARBA" id="ARBA00022679"/>
    </source>
</evidence>
<evidence type="ECO:0000313" key="6">
    <source>
        <dbReference type="EMBL" id="KAF2728946.1"/>
    </source>
</evidence>
<evidence type="ECO:0000313" key="7">
    <source>
        <dbReference type="Proteomes" id="UP000799444"/>
    </source>
</evidence>
<dbReference type="GO" id="GO:0016433">
    <property type="term" value="F:rRNA (adenine) methyltransferase activity"/>
    <property type="evidence" value="ECO:0007669"/>
    <property type="project" value="TreeGrafter"/>
</dbReference>
<evidence type="ECO:0008006" key="8">
    <source>
        <dbReference type="Google" id="ProtNLM"/>
    </source>
</evidence>
<dbReference type="SUPFAM" id="SSF53335">
    <property type="entry name" value="S-adenosyl-L-methionine-dependent methyltransferases"/>
    <property type="match status" value="1"/>
</dbReference>
<dbReference type="Gene3D" id="3.40.50.150">
    <property type="entry name" value="Vaccinia Virus protein VP39"/>
    <property type="match status" value="1"/>
</dbReference>
<keyword evidence="1" id="KW-0489">Methyltransferase</keyword>
<keyword evidence="7" id="KW-1185">Reference proteome</keyword>
<feature type="region of interest" description="Disordered" evidence="4">
    <location>
        <begin position="1"/>
        <end position="30"/>
    </location>
</feature>
<dbReference type="EMBL" id="ML996261">
    <property type="protein sequence ID" value="KAF2728946.1"/>
    <property type="molecule type" value="Genomic_DNA"/>
</dbReference>
<name>A0A9P4QQ59_9PLEO</name>
<dbReference type="PANTHER" id="PTHR21008">
    <property type="entry name" value="S-ADENOSYLMETHIONINE SENSOR UPSTREAM OF MTORC1-RELATED"/>
    <property type="match status" value="1"/>
</dbReference>
<evidence type="ECO:0000256" key="4">
    <source>
        <dbReference type="SAM" id="MobiDB-lite"/>
    </source>
</evidence>
<comment type="caution">
    <text evidence="6">The sequence shown here is derived from an EMBL/GenBank/DDBJ whole genome shotgun (WGS) entry which is preliminary data.</text>
</comment>
<keyword evidence="3" id="KW-0949">S-adenosyl-L-methionine</keyword>
<feature type="non-terminal residue" evidence="6">
    <location>
        <position position="245"/>
    </location>
</feature>
<reference evidence="6" key="1">
    <citation type="journal article" date="2020" name="Stud. Mycol.">
        <title>101 Dothideomycetes genomes: a test case for predicting lifestyles and emergence of pathogens.</title>
        <authorList>
            <person name="Haridas S."/>
            <person name="Albert R."/>
            <person name="Binder M."/>
            <person name="Bloem J."/>
            <person name="Labutti K."/>
            <person name="Salamov A."/>
            <person name="Andreopoulos B."/>
            <person name="Baker S."/>
            <person name="Barry K."/>
            <person name="Bills G."/>
            <person name="Bluhm B."/>
            <person name="Cannon C."/>
            <person name="Castanera R."/>
            <person name="Culley D."/>
            <person name="Daum C."/>
            <person name="Ezra D."/>
            <person name="Gonzalez J."/>
            <person name="Henrissat B."/>
            <person name="Kuo A."/>
            <person name="Liang C."/>
            <person name="Lipzen A."/>
            <person name="Lutzoni F."/>
            <person name="Magnuson J."/>
            <person name="Mondo S."/>
            <person name="Nolan M."/>
            <person name="Ohm R."/>
            <person name="Pangilinan J."/>
            <person name="Park H.-J."/>
            <person name="Ramirez L."/>
            <person name="Alfaro M."/>
            <person name="Sun H."/>
            <person name="Tritt A."/>
            <person name="Yoshinaga Y."/>
            <person name="Zwiers L.-H."/>
            <person name="Turgeon B."/>
            <person name="Goodwin S."/>
            <person name="Spatafora J."/>
            <person name="Crous P."/>
            <person name="Grigoriev I."/>
        </authorList>
    </citation>
    <scope>NUCLEOTIDE SEQUENCE</scope>
    <source>
        <strain evidence="6">CBS 125425</strain>
    </source>
</reference>
<dbReference type="PANTHER" id="PTHR21008:SF1">
    <property type="entry name" value="25S RRNA (ADENINE(2142)-N(1))-METHYLTRANSFERASE"/>
    <property type="match status" value="1"/>
</dbReference>
<keyword evidence="5" id="KW-0812">Transmembrane</keyword>
<dbReference type="InterPro" id="IPR029063">
    <property type="entry name" value="SAM-dependent_MTases_sf"/>
</dbReference>
<gene>
    <name evidence="6" type="ORF">EJ04DRAFT_476507</name>
</gene>
<evidence type="ECO:0000256" key="1">
    <source>
        <dbReference type="ARBA" id="ARBA00022603"/>
    </source>
</evidence>
<evidence type="ECO:0000256" key="5">
    <source>
        <dbReference type="SAM" id="Phobius"/>
    </source>
</evidence>
<dbReference type="InterPro" id="IPR021867">
    <property type="entry name" value="Bmt2/SAMTOR"/>
</dbReference>
<feature type="transmembrane region" description="Helical" evidence="5">
    <location>
        <begin position="193"/>
        <end position="214"/>
    </location>
</feature>
<protein>
    <recommendedName>
        <fullName evidence="8">25S rRNA adenine-N(1) methyltransferase</fullName>
    </recommendedName>
</protein>
<organism evidence="6 7">
    <name type="scientific">Polyplosphaeria fusca</name>
    <dbReference type="NCBI Taxonomy" id="682080"/>
    <lineage>
        <taxon>Eukaryota</taxon>
        <taxon>Fungi</taxon>
        <taxon>Dikarya</taxon>
        <taxon>Ascomycota</taxon>
        <taxon>Pezizomycotina</taxon>
        <taxon>Dothideomycetes</taxon>
        <taxon>Pleosporomycetidae</taxon>
        <taxon>Pleosporales</taxon>
        <taxon>Tetraplosphaeriaceae</taxon>
        <taxon>Polyplosphaeria</taxon>
    </lineage>
</organism>
<dbReference type="AlphaFoldDB" id="A0A9P4QQ59"/>
<accession>A0A9P4QQ59</accession>
<sequence>MAVKKRPKTLSYGRPPTTKPSEHMSSKQSRAIIRTHHRLEKQKAAAERTHDSETASKLSLAIAQNGGLKTYQAASKQGQSTLRGGDSSQLLVTWLLDLHILAPQTPAPNPLRVLEIGALSTKNAISRFPPSVLHVTRIDLHSQAPGITQQDFMQRPLPTSSDEAFNILSLSLVLNYVPTPASRGAMLQRTRHFLLPGGLLFLVLPLACVQNSRYLDEEGLVGMMGGLGYGVVRSKVAKKLVYYLF</sequence>
<dbReference type="Pfam" id="PF11968">
    <property type="entry name" value="Bmt2"/>
    <property type="match status" value="1"/>
</dbReference>
<keyword evidence="2" id="KW-0808">Transferase</keyword>
<dbReference type="OrthoDB" id="5954793at2759"/>
<keyword evidence="5" id="KW-1133">Transmembrane helix</keyword>